<dbReference type="Gene3D" id="3.20.20.150">
    <property type="entry name" value="Divalent-metal-dependent TIM barrel enzymes"/>
    <property type="match status" value="1"/>
</dbReference>
<dbReference type="Proteomes" id="UP000295807">
    <property type="component" value="Unassembled WGS sequence"/>
</dbReference>
<evidence type="ECO:0000256" key="2">
    <source>
        <dbReference type="PIRNR" id="PIRNR006241"/>
    </source>
</evidence>
<dbReference type="PANTHER" id="PTHR43489:SF3">
    <property type="entry name" value="XYLOSE ISOMERASE DOMAIN PROTEIN TIM BARREL"/>
    <property type="match status" value="1"/>
</dbReference>
<dbReference type="InterPro" id="IPR036237">
    <property type="entry name" value="Xyl_isomerase-like_sf"/>
</dbReference>
<comment type="similarity">
    <text evidence="2">Belongs to the hyi family.</text>
</comment>
<name>A0A4R3KQX3_9SPHI</name>
<dbReference type="GO" id="GO:0016853">
    <property type="term" value="F:isomerase activity"/>
    <property type="evidence" value="ECO:0007669"/>
    <property type="project" value="UniProtKB-KW"/>
</dbReference>
<dbReference type="PANTHER" id="PTHR43489">
    <property type="entry name" value="ISOMERASE"/>
    <property type="match status" value="1"/>
</dbReference>
<proteinExistence type="inferred from homology"/>
<dbReference type="InterPro" id="IPR050417">
    <property type="entry name" value="Sugar_Epim/Isomerase"/>
</dbReference>
<evidence type="ECO:0000313" key="6">
    <source>
        <dbReference type="Proteomes" id="UP000295807"/>
    </source>
</evidence>
<dbReference type="AlphaFoldDB" id="A0A4R3KQX3"/>
<feature type="active site" description="Proton donor/acceptor" evidence="3">
    <location>
        <position position="263"/>
    </location>
</feature>
<evidence type="ECO:0000313" key="5">
    <source>
        <dbReference type="EMBL" id="TCS87332.1"/>
    </source>
</evidence>
<evidence type="ECO:0000256" key="3">
    <source>
        <dbReference type="PIRSR" id="PIRSR006241-50"/>
    </source>
</evidence>
<accession>A0A4R3KQX3</accession>
<evidence type="ECO:0000259" key="4">
    <source>
        <dbReference type="Pfam" id="PF01261"/>
    </source>
</evidence>
<feature type="domain" description="Xylose isomerase-like TIM barrel" evidence="4">
    <location>
        <begin position="72"/>
        <end position="265"/>
    </location>
</feature>
<organism evidence="5 6">
    <name type="scientific">Anseongella ginsenosidimutans</name>
    <dbReference type="NCBI Taxonomy" id="496056"/>
    <lineage>
        <taxon>Bacteria</taxon>
        <taxon>Pseudomonadati</taxon>
        <taxon>Bacteroidota</taxon>
        <taxon>Sphingobacteriia</taxon>
        <taxon>Sphingobacteriales</taxon>
        <taxon>Sphingobacteriaceae</taxon>
        <taxon>Anseongella</taxon>
    </lineage>
</organism>
<sequence length="284" mass="31458">MAAGTAALMISDTLSGRLSAADKKLDPKMKGRINHSVCKWCFPDTSLEDLCKAGKELGLQSIELLTVIDFPLLQKYGLECGMVSGVPGGIPQGLNRMENHDKIVEFFEEHIPLVAASGFRIKNIICFSGNRDGMDEEEGLENCKKGLQRIMPLAEKHKVTVCMELLNSKVDHPDYMCDHTAWGAELAKSVGSESFKLLYDIYHMQIMEGDMIRTIRDNHQYIGHYHTAGVPGRNEIDESQEIYYPAVMRAIAETGFNGYVAQEFIPKGEDKLGALAAGIKLCDV</sequence>
<dbReference type="EMBL" id="SMAD01000005">
    <property type="protein sequence ID" value="TCS87332.1"/>
    <property type="molecule type" value="Genomic_DNA"/>
</dbReference>
<dbReference type="SUPFAM" id="SSF51658">
    <property type="entry name" value="Xylose isomerase-like"/>
    <property type="match status" value="1"/>
</dbReference>
<comment type="caution">
    <text evidence="5">The sequence shown here is derived from an EMBL/GenBank/DDBJ whole genome shotgun (WGS) entry which is preliminary data.</text>
</comment>
<dbReference type="InterPro" id="IPR013022">
    <property type="entry name" value="Xyl_isomerase-like_TIM-brl"/>
</dbReference>
<dbReference type="Pfam" id="PF01261">
    <property type="entry name" value="AP_endonuc_2"/>
    <property type="match status" value="1"/>
</dbReference>
<keyword evidence="6" id="KW-1185">Reference proteome</keyword>
<keyword evidence="5" id="KW-0670">Pyruvate</keyword>
<dbReference type="InterPro" id="IPR026040">
    <property type="entry name" value="HyI-like"/>
</dbReference>
<reference evidence="5 6" key="1">
    <citation type="submission" date="2019-03" db="EMBL/GenBank/DDBJ databases">
        <title>Genomic Encyclopedia of Type Strains, Phase IV (KMG-IV): sequencing the most valuable type-strain genomes for metagenomic binning, comparative biology and taxonomic classification.</title>
        <authorList>
            <person name="Goeker M."/>
        </authorList>
    </citation>
    <scope>NUCLEOTIDE SEQUENCE [LARGE SCALE GENOMIC DNA]</scope>
    <source>
        <strain evidence="5 6">DSM 21100</strain>
    </source>
</reference>
<gene>
    <name evidence="5" type="ORF">EDD80_105146</name>
</gene>
<feature type="active site" description="Proton donor/acceptor" evidence="3">
    <location>
        <position position="164"/>
    </location>
</feature>
<dbReference type="PIRSF" id="PIRSF006241">
    <property type="entry name" value="HyI"/>
    <property type="match status" value="1"/>
</dbReference>
<evidence type="ECO:0000256" key="1">
    <source>
        <dbReference type="ARBA" id="ARBA00023235"/>
    </source>
</evidence>
<protein>
    <submittedName>
        <fullName evidence="5">Hydroxypyruvate isomerase</fullName>
    </submittedName>
</protein>
<keyword evidence="1 2" id="KW-0413">Isomerase</keyword>